<dbReference type="EMBL" id="RJKX01000013">
    <property type="protein sequence ID" value="ROP99797.1"/>
    <property type="molecule type" value="Genomic_DNA"/>
</dbReference>
<dbReference type="GO" id="GO:0003677">
    <property type="term" value="F:DNA binding"/>
    <property type="evidence" value="ECO:0007669"/>
    <property type="project" value="UniProtKB-KW"/>
</dbReference>
<reference evidence="5 6" key="1">
    <citation type="submission" date="2018-11" db="EMBL/GenBank/DDBJ databases">
        <title>Genomic Encyclopedia of Type Strains, Phase IV (KMG-IV): sequencing the most valuable type-strain genomes for metagenomic binning, comparative biology and taxonomic classification.</title>
        <authorList>
            <person name="Goeker M."/>
        </authorList>
    </citation>
    <scope>NUCLEOTIDE SEQUENCE [LARGE SCALE GENOMIC DNA]</scope>
    <source>
        <strain evidence="5 6">DSM 5900</strain>
    </source>
</reference>
<sequence length="228" mass="25757">MSFKTKQDQVADILRERVIAGVYARGTKLKQSEIAEELGVSITPVREALHILEAEGYIAGLSHRGLLVPEFVPTATREIFDLRLMLERELTAHAIPNVTAANLAELKSFQHVVSEISRGRDPLATRTANFRFHFRLYELADRPQTLSFVRVLWAKYPFIYQELGNRRTRHIEEHEGFLELVERGDRDGAVDAMVDHIRSGWEELHRHGWLEGGPAADGDRPVEAVGGG</sequence>
<dbReference type="InterPro" id="IPR036390">
    <property type="entry name" value="WH_DNA-bd_sf"/>
</dbReference>
<dbReference type="Gene3D" id="1.20.120.530">
    <property type="entry name" value="GntR ligand-binding domain-like"/>
    <property type="match status" value="1"/>
</dbReference>
<dbReference type="SMART" id="SM00345">
    <property type="entry name" value="HTH_GNTR"/>
    <property type="match status" value="1"/>
</dbReference>
<dbReference type="SUPFAM" id="SSF46785">
    <property type="entry name" value="Winged helix' DNA-binding domain"/>
    <property type="match status" value="1"/>
</dbReference>
<keyword evidence="2 5" id="KW-0238">DNA-binding</keyword>
<dbReference type="Proteomes" id="UP000278222">
    <property type="component" value="Unassembled WGS sequence"/>
</dbReference>
<dbReference type="PANTHER" id="PTHR43537:SF5">
    <property type="entry name" value="UXU OPERON TRANSCRIPTIONAL REGULATOR"/>
    <property type="match status" value="1"/>
</dbReference>
<feature type="domain" description="HTH gntR-type" evidence="4">
    <location>
        <begin position="4"/>
        <end position="71"/>
    </location>
</feature>
<evidence type="ECO:0000313" key="5">
    <source>
        <dbReference type="EMBL" id="ROP99797.1"/>
    </source>
</evidence>
<dbReference type="AlphaFoldDB" id="A0A3N1M7X6"/>
<comment type="caution">
    <text evidence="5">The sequence shown here is derived from an EMBL/GenBank/DDBJ whole genome shotgun (WGS) entry which is preliminary data.</text>
</comment>
<evidence type="ECO:0000259" key="4">
    <source>
        <dbReference type="PROSITE" id="PS50949"/>
    </source>
</evidence>
<dbReference type="RefSeq" id="WP_123689853.1">
    <property type="nucleotide sequence ID" value="NZ_AP019700.1"/>
</dbReference>
<dbReference type="PROSITE" id="PS50949">
    <property type="entry name" value="HTH_GNTR"/>
    <property type="match status" value="1"/>
</dbReference>
<dbReference type="OrthoDB" id="9812290at2"/>
<proteinExistence type="predicted"/>
<dbReference type="SUPFAM" id="SSF48008">
    <property type="entry name" value="GntR ligand-binding domain-like"/>
    <property type="match status" value="1"/>
</dbReference>
<keyword evidence="3" id="KW-0804">Transcription</keyword>
<organism evidence="5 6">
    <name type="scientific">Stella humosa</name>
    <dbReference type="NCBI Taxonomy" id="94"/>
    <lineage>
        <taxon>Bacteria</taxon>
        <taxon>Pseudomonadati</taxon>
        <taxon>Pseudomonadota</taxon>
        <taxon>Alphaproteobacteria</taxon>
        <taxon>Rhodospirillales</taxon>
        <taxon>Stellaceae</taxon>
        <taxon>Stella</taxon>
    </lineage>
</organism>
<keyword evidence="1" id="KW-0805">Transcription regulation</keyword>
<evidence type="ECO:0000256" key="3">
    <source>
        <dbReference type="ARBA" id="ARBA00023163"/>
    </source>
</evidence>
<dbReference type="InterPro" id="IPR000524">
    <property type="entry name" value="Tscrpt_reg_HTH_GntR"/>
</dbReference>
<dbReference type="InterPro" id="IPR011711">
    <property type="entry name" value="GntR_C"/>
</dbReference>
<dbReference type="PANTHER" id="PTHR43537">
    <property type="entry name" value="TRANSCRIPTIONAL REGULATOR, GNTR FAMILY"/>
    <property type="match status" value="1"/>
</dbReference>
<protein>
    <submittedName>
        <fullName evidence="5">DNA-binding GntR family transcriptional regulator</fullName>
    </submittedName>
</protein>
<dbReference type="InterPro" id="IPR008920">
    <property type="entry name" value="TF_FadR/GntR_C"/>
</dbReference>
<dbReference type="SMART" id="SM00895">
    <property type="entry name" value="FCD"/>
    <property type="match status" value="1"/>
</dbReference>
<evidence type="ECO:0000256" key="1">
    <source>
        <dbReference type="ARBA" id="ARBA00023015"/>
    </source>
</evidence>
<dbReference type="GO" id="GO:0003700">
    <property type="term" value="F:DNA-binding transcription factor activity"/>
    <property type="evidence" value="ECO:0007669"/>
    <property type="project" value="InterPro"/>
</dbReference>
<name>A0A3N1M7X6_9PROT</name>
<gene>
    <name evidence="5" type="ORF">EDC65_1586</name>
</gene>
<dbReference type="Pfam" id="PF00392">
    <property type="entry name" value="GntR"/>
    <property type="match status" value="1"/>
</dbReference>
<dbReference type="Gene3D" id="1.10.10.10">
    <property type="entry name" value="Winged helix-like DNA-binding domain superfamily/Winged helix DNA-binding domain"/>
    <property type="match status" value="1"/>
</dbReference>
<dbReference type="CDD" id="cd07377">
    <property type="entry name" value="WHTH_GntR"/>
    <property type="match status" value="1"/>
</dbReference>
<accession>A0A3N1M7X6</accession>
<keyword evidence="6" id="KW-1185">Reference proteome</keyword>
<evidence type="ECO:0000313" key="6">
    <source>
        <dbReference type="Proteomes" id="UP000278222"/>
    </source>
</evidence>
<evidence type="ECO:0000256" key="2">
    <source>
        <dbReference type="ARBA" id="ARBA00023125"/>
    </source>
</evidence>
<dbReference type="InterPro" id="IPR036388">
    <property type="entry name" value="WH-like_DNA-bd_sf"/>
</dbReference>
<dbReference type="Pfam" id="PF07729">
    <property type="entry name" value="FCD"/>
    <property type="match status" value="1"/>
</dbReference>